<feature type="domain" description="Core-binding (CB)" evidence="6">
    <location>
        <begin position="66"/>
        <end position="145"/>
    </location>
</feature>
<organism evidence="7 8">
    <name type="scientific">Candidatus Acididesulfobacter diazotrophicus</name>
    <dbReference type="NCBI Taxonomy" id="2597226"/>
    <lineage>
        <taxon>Bacteria</taxon>
        <taxon>Deltaproteobacteria</taxon>
        <taxon>Candidatus Acidulodesulfobacterales</taxon>
        <taxon>Candidatus Acididesulfobacter</taxon>
    </lineage>
</organism>
<dbReference type="InterPro" id="IPR044068">
    <property type="entry name" value="CB"/>
</dbReference>
<dbReference type="GO" id="GO:0003677">
    <property type="term" value="F:DNA binding"/>
    <property type="evidence" value="ECO:0007669"/>
    <property type="project" value="UniProtKB-UniRule"/>
</dbReference>
<keyword evidence="2 4" id="KW-0238">DNA-binding</keyword>
<gene>
    <name evidence="7" type="ORF">EVG15_02440</name>
</gene>
<dbReference type="GO" id="GO:0006310">
    <property type="term" value="P:DNA recombination"/>
    <property type="evidence" value="ECO:0007669"/>
    <property type="project" value="UniProtKB-KW"/>
</dbReference>
<dbReference type="PANTHER" id="PTHR30349">
    <property type="entry name" value="PHAGE INTEGRASE-RELATED"/>
    <property type="match status" value="1"/>
</dbReference>
<evidence type="ECO:0000256" key="1">
    <source>
        <dbReference type="ARBA" id="ARBA00008857"/>
    </source>
</evidence>
<comment type="caution">
    <text evidence="7">The sequence shown here is derived from an EMBL/GenBank/DDBJ whole genome shotgun (WGS) entry which is preliminary data.</text>
</comment>
<evidence type="ECO:0000313" key="8">
    <source>
        <dbReference type="Proteomes" id="UP000319296"/>
    </source>
</evidence>
<dbReference type="PANTHER" id="PTHR30349:SF64">
    <property type="entry name" value="PROPHAGE INTEGRASE INTD-RELATED"/>
    <property type="match status" value="1"/>
</dbReference>
<dbReference type="EMBL" id="SGBB01000003">
    <property type="protein sequence ID" value="RZD18980.1"/>
    <property type="molecule type" value="Genomic_DNA"/>
</dbReference>
<protein>
    <submittedName>
        <fullName evidence="7">Site-specific integrase</fullName>
    </submittedName>
</protein>
<proteinExistence type="inferred from homology"/>
<dbReference type="GO" id="GO:0015074">
    <property type="term" value="P:DNA integration"/>
    <property type="evidence" value="ECO:0007669"/>
    <property type="project" value="InterPro"/>
</dbReference>
<name>A0A519BNY3_9DELT</name>
<evidence type="ECO:0000259" key="6">
    <source>
        <dbReference type="PROSITE" id="PS51900"/>
    </source>
</evidence>
<keyword evidence="3" id="KW-0233">DNA recombination</keyword>
<dbReference type="CDD" id="cd00796">
    <property type="entry name" value="INT_Rci_Hp1_C"/>
    <property type="match status" value="1"/>
</dbReference>
<evidence type="ECO:0000256" key="2">
    <source>
        <dbReference type="ARBA" id="ARBA00023125"/>
    </source>
</evidence>
<dbReference type="SUPFAM" id="SSF56349">
    <property type="entry name" value="DNA breaking-rejoining enzymes"/>
    <property type="match status" value="1"/>
</dbReference>
<dbReference type="InterPro" id="IPR050090">
    <property type="entry name" value="Tyrosine_recombinase_XerCD"/>
</dbReference>
<dbReference type="PROSITE" id="PS51898">
    <property type="entry name" value="TYR_RECOMBINASE"/>
    <property type="match status" value="1"/>
</dbReference>
<comment type="similarity">
    <text evidence="1">Belongs to the 'phage' integrase family.</text>
</comment>
<evidence type="ECO:0000313" key="7">
    <source>
        <dbReference type="EMBL" id="RZD18980.1"/>
    </source>
</evidence>
<dbReference type="Pfam" id="PF00589">
    <property type="entry name" value="Phage_integrase"/>
    <property type="match status" value="1"/>
</dbReference>
<dbReference type="InterPro" id="IPR010998">
    <property type="entry name" value="Integrase_recombinase_N"/>
</dbReference>
<dbReference type="Gene3D" id="1.10.150.130">
    <property type="match status" value="1"/>
</dbReference>
<dbReference type="Proteomes" id="UP000319296">
    <property type="component" value="Unassembled WGS sequence"/>
</dbReference>
<dbReference type="InterPro" id="IPR002104">
    <property type="entry name" value="Integrase_catalytic"/>
</dbReference>
<sequence>MGIYRRGNIFWMSKTINGILYRKSTETESKMRARAIYEEWTTQLKESVRTGKPVVTTVKTEPKPAMTFSELADKYLEFTAKRLKSHSRLKSFIKNLINRFGDKPLDDFSLEDIEDIQGDILKKGQSAAYANRLVVITKIMFNRALDWELVSEDVIKRLKKCKLLRGEIKRLRYLSEEEAEKLLFNCEPHLKPFVITALNTGMRKSEILGLTWDRIDLKNRIILLDKTKNGERRELPVNDTLYQTLSGLTRHLKTDYVFYNPQTLKPYHDFKKPFLKALSKSHILDFHFHDLRHTFASWLVMKGADLTTVKELLGHKDIKMTLRYAHLAPAHIKKAVGMLDKKISSADLKIHKKFTMEVNKKI</sequence>
<dbReference type="Gene3D" id="1.10.443.10">
    <property type="entry name" value="Intergrase catalytic core"/>
    <property type="match status" value="1"/>
</dbReference>
<dbReference type="InterPro" id="IPR013762">
    <property type="entry name" value="Integrase-like_cat_sf"/>
</dbReference>
<evidence type="ECO:0000259" key="5">
    <source>
        <dbReference type="PROSITE" id="PS51898"/>
    </source>
</evidence>
<reference evidence="7 8" key="1">
    <citation type="journal article" date="2019" name="ISME J.">
        <title>Insights into ecological role of a new deltaproteobacterial order Candidatus Acidulodesulfobacterales by metagenomics and metatranscriptomics.</title>
        <authorList>
            <person name="Tan S."/>
            <person name="Liu J."/>
            <person name="Fang Y."/>
            <person name="Hedlund B.P."/>
            <person name="Lian Z.H."/>
            <person name="Huang L.Y."/>
            <person name="Li J.T."/>
            <person name="Huang L.N."/>
            <person name="Li W.J."/>
            <person name="Jiang H.C."/>
            <person name="Dong H.L."/>
            <person name="Shu W.S."/>
        </authorList>
    </citation>
    <scope>NUCLEOTIDE SEQUENCE [LARGE SCALE GENOMIC DNA]</scope>
    <source>
        <strain evidence="7">AP1</strain>
    </source>
</reference>
<accession>A0A519BNY3</accession>
<evidence type="ECO:0000256" key="3">
    <source>
        <dbReference type="ARBA" id="ARBA00023172"/>
    </source>
</evidence>
<dbReference type="PROSITE" id="PS51900">
    <property type="entry name" value="CB"/>
    <property type="match status" value="1"/>
</dbReference>
<evidence type="ECO:0000256" key="4">
    <source>
        <dbReference type="PROSITE-ProRule" id="PRU01248"/>
    </source>
</evidence>
<dbReference type="AlphaFoldDB" id="A0A519BNY3"/>
<dbReference type="InterPro" id="IPR011010">
    <property type="entry name" value="DNA_brk_join_enz"/>
</dbReference>
<feature type="domain" description="Tyr recombinase" evidence="5">
    <location>
        <begin position="169"/>
        <end position="337"/>
    </location>
</feature>